<keyword evidence="1" id="KW-0732">Signal</keyword>
<accession>A0A444MIB5</accession>
<keyword evidence="3" id="KW-1185">Reference proteome</keyword>
<sequence length="392" mass="44334">MKKLQIAVIFFMAAFCASAQQLKLSAKIEIKLHSSSEQIDHTIFIQLPKSYGKVHTQFPVIVLLDAQDKSLFDYASAAVDRLMFTNDIPEAIFVGVVQSDRAKELSVEKDEASALKFQHFLKTELYHTLQNNYQAGSYFTFIGHSLGGQFVTNAMIDDPDFFRSVISISGALNYPADYTFFKKKVLNGLRNYLIKNQSSVATKQKYYFSAGSDGYQESGFKSGAFTADSLLKQYPNHSLSWQFDFLKGFNHMTTPLQSIPAGLVFVFKDWHFTDSLAMEVLLKQTTDPIDAINKQKDQINKSYTSNLALPYSCYYQFAEFYMQKGDLVNAKIIGRDMVEQYPNDDESYALVGEILLKQGDKTAALRYYRLAQGKSEPGKYLKEISDIESSGK</sequence>
<dbReference type="InterPro" id="IPR029058">
    <property type="entry name" value="AB_hydrolase_fold"/>
</dbReference>
<organism evidence="2 3">
    <name type="scientific">Mucilaginibacter gilvus</name>
    <dbReference type="NCBI Taxonomy" id="2305909"/>
    <lineage>
        <taxon>Bacteria</taxon>
        <taxon>Pseudomonadati</taxon>
        <taxon>Bacteroidota</taxon>
        <taxon>Sphingobacteriia</taxon>
        <taxon>Sphingobacteriales</taxon>
        <taxon>Sphingobacteriaceae</taxon>
        <taxon>Mucilaginibacter</taxon>
    </lineage>
</organism>
<dbReference type="Gene3D" id="3.40.50.1820">
    <property type="entry name" value="alpha/beta hydrolase"/>
    <property type="match status" value="1"/>
</dbReference>
<gene>
    <name evidence="2" type="ORF">EPL05_21920</name>
</gene>
<dbReference type="SUPFAM" id="SSF48452">
    <property type="entry name" value="TPR-like"/>
    <property type="match status" value="1"/>
</dbReference>
<evidence type="ECO:0000256" key="1">
    <source>
        <dbReference type="SAM" id="SignalP"/>
    </source>
</evidence>
<name>A0A444MIB5_9SPHI</name>
<dbReference type="Proteomes" id="UP000286701">
    <property type="component" value="Unassembled WGS sequence"/>
</dbReference>
<dbReference type="Pfam" id="PF00756">
    <property type="entry name" value="Esterase"/>
    <property type="match status" value="1"/>
</dbReference>
<comment type="caution">
    <text evidence="2">The sequence shown here is derived from an EMBL/GenBank/DDBJ whole genome shotgun (WGS) entry which is preliminary data.</text>
</comment>
<dbReference type="InterPro" id="IPR011990">
    <property type="entry name" value="TPR-like_helical_dom_sf"/>
</dbReference>
<proteinExistence type="predicted"/>
<dbReference type="AlphaFoldDB" id="A0A444MIB5"/>
<dbReference type="Gene3D" id="1.25.40.10">
    <property type="entry name" value="Tetratricopeptide repeat domain"/>
    <property type="match status" value="1"/>
</dbReference>
<dbReference type="EMBL" id="SBIW01000025">
    <property type="protein sequence ID" value="RWY47467.1"/>
    <property type="molecule type" value="Genomic_DNA"/>
</dbReference>
<dbReference type="PANTHER" id="PTHR48098:SF6">
    <property type="entry name" value="FERRI-BACILLIBACTIN ESTERASE BESA"/>
    <property type="match status" value="1"/>
</dbReference>
<dbReference type="PANTHER" id="PTHR48098">
    <property type="entry name" value="ENTEROCHELIN ESTERASE-RELATED"/>
    <property type="match status" value="1"/>
</dbReference>
<evidence type="ECO:0000313" key="3">
    <source>
        <dbReference type="Proteomes" id="UP000286701"/>
    </source>
</evidence>
<dbReference type="SUPFAM" id="SSF53474">
    <property type="entry name" value="alpha/beta-Hydrolases"/>
    <property type="match status" value="1"/>
</dbReference>
<dbReference type="InterPro" id="IPR000801">
    <property type="entry name" value="Esterase-like"/>
</dbReference>
<dbReference type="InterPro" id="IPR050583">
    <property type="entry name" value="Mycobacterial_A85_antigen"/>
</dbReference>
<reference evidence="2 3" key="1">
    <citation type="submission" date="2019-01" db="EMBL/GenBank/DDBJ databases">
        <title>Mucilaginibacter antarcticum sp. nov., isolated from antarctic soil.</title>
        <authorList>
            <person name="Yan Y.-Q."/>
            <person name="Du Z.-J."/>
        </authorList>
    </citation>
    <scope>NUCLEOTIDE SEQUENCE [LARGE SCALE GENOMIC DNA]</scope>
    <source>
        <strain evidence="2 3">F01003</strain>
    </source>
</reference>
<dbReference type="RefSeq" id="WP_128536132.1">
    <property type="nucleotide sequence ID" value="NZ_SBIW01000025.1"/>
</dbReference>
<protein>
    <submittedName>
        <fullName evidence="2">Uncharacterized protein</fullName>
    </submittedName>
</protein>
<feature type="signal peptide" evidence="1">
    <location>
        <begin position="1"/>
        <end position="19"/>
    </location>
</feature>
<dbReference type="OrthoDB" id="9784036at2"/>
<feature type="chain" id="PRO_5019213182" evidence="1">
    <location>
        <begin position="20"/>
        <end position="392"/>
    </location>
</feature>
<evidence type="ECO:0000313" key="2">
    <source>
        <dbReference type="EMBL" id="RWY47467.1"/>
    </source>
</evidence>